<gene>
    <name evidence="1" type="ORF">BECKLFY1418C_GA0070996_102440</name>
</gene>
<dbReference type="EMBL" id="CAADFN010000024">
    <property type="protein sequence ID" value="VFK16580.1"/>
    <property type="molecule type" value="Genomic_DNA"/>
</dbReference>
<proteinExistence type="predicted"/>
<dbReference type="AlphaFoldDB" id="A0A450WHS1"/>
<name>A0A450WHS1_9GAMM</name>
<evidence type="ECO:0000313" key="1">
    <source>
        <dbReference type="EMBL" id="VFK16580.1"/>
    </source>
</evidence>
<sequence>MFGIQRIEYLEDTDTAHMEFSANPVSETREINENLYIDLEDIVNPVGMTVEHASVQANISELTFQRIAAEG</sequence>
<dbReference type="InterPro" id="IPR019270">
    <property type="entry name" value="DUF2283"/>
</dbReference>
<reference evidence="1" key="1">
    <citation type="submission" date="2019-02" db="EMBL/GenBank/DDBJ databases">
        <authorList>
            <person name="Gruber-Vodicka R. H."/>
            <person name="Seah K. B. B."/>
        </authorList>
    </citation>
    <scope>NUCLEOTIDE SEQUENCE</scope>
    <source>
        <strain evidence="1">BECK_BY7</strain>
    </source>
</reference>
<organism evidence="1">
    <name type="scientific">Candidatus Kentrum sp. LFY</name>
    <dbReference type="NCBI Taxonomy" id="2126342"/>
    <lineage>
        <taxon>Bacteria</taxon>
        <taxon>Pseudomonadati</taxon>
        <taxon>Pseudomonadota</taxon>
        <taxon>Gammaproteobacteria</taxon>
        <taxon>Candidatus Kentrum</taxon>
    </lineage>
</organism>
<dbReference type="Pfam" id="PF10049">
    <property type="entry name" value="DUF2283"/>
    <property type="match status" value="1"/>
</dbReference>
<protein>
    <submittedName>
        <fullName evidence="1">Uncharacterized protein YuzE</fullName>
    </submittedName>
</protein>
<accession>A0A450WHS1</accession>